<name>A0ABX0KNT1_9NEIS</name>
<proteinExistence type="predicted"/>
<reference evidence="3 4" key="1">
    <citation type="submission" date="2020-03" db="EMBL/GenBank/DDBJ databases">
        <title>Draft genome sequence of environmentally isolated violet-colored cultures.</title>
        <authorList>
            <person name="Wilson H.S."/>
        </authorList>
    </citation>
    <scope>NUCLEOTIDE SEQUENCE [LARGE SCALE GENOMIC DNA]</scope>
    <source>
        <strain evidence="3 4">HSC-16F04</strain>
    </source>
</reference>
<dbReference type="Proteomes" id="UP000712570">
    <property type="component" value="Unassembled WGS sequence"/>
</dbReference>
<dbReference type="Gene3D" id="3.60.60.10">
    <property type="entry name" value="Penicillin V Acylase, Chain A"/>
    <property type="match status" value="1"/>
</dbReference>
<dbReference type="RefSeq" id="WP_166822626.1">
    <property type="nucleotide sequence ID" value="NZ_JAAOLX010000002.1"/>
</dbReference>
<feature type="chain" id="PRO_5045499955" description="Peptidase C45 hydrolase domain-containing protein" evidence="1">
    <location>
        <begin position="20"/>
        <end position="283"/>
    </location>
</feature>
<accession>A0ABX0KNT1</accession>
<dbReference type="PANTHER" id="PTHR34180:SF1">
    <property type="entry name" value="BETA-ALANYL-DOPAMINE_CARCININE HYDROLASE"/>
    <property type="match status" value="1"/>
</dbReference>
<gene>
    <name evidence="3" type="ORF">HA050_04490</name>
</gene>
<protein>
    <recommendedName>
        <fullName evidence="2">Peptidase C45 hydrolase domain-containing protein</fullName>
    </recommendedName>
</protein>
<organism evidence="3 4">
    <name type="scientific">Iodobacter violaceini</name>
    <dbReference type="NCBI Taxonomy" id="3044271"/>
    <lineage>
        <taxon>Bacteria</taxon>
        <taxon>Pseudomonadati</taxon>
        <taxon>Pseudomonadota</taxon>
        <taxon>Betaproteobacteria</taxon>
        <taxon>Neisseriales</taxon>
        <taxon>Chitinibacteraceae</taxon>
        <taxon>Iodobacter</taxon>
    </lineage>
</organism>
<evidence type="ECO:0000313" key="3">
    <source>
        <dbReference type="EMBL" id="NHQ85371.1"/>
    </source>
</evidence>
<evidence type="ECO:0000256" key="1">
    <source>
        <dbReference type="SAM" id="SignalP"/>
    </source>
</evidence>
<keyword evidence="1" id="KW-0732">Signal</keyword>
<evidence type="ECO:0000313" key="4">
    <source>
        <dbReference type="Proteomes" id="UP000712570"/>
    </source>
</evidence>
<feature type="signal peptide" evidence="1">
    <location>
        <begin position="1"/>
        <end position="19"/>
    </location>
</feature>
<sequence>MRIRLIALFSLMLSVPAGACTLWGAAGMAAGGGTLLAKNRDWRPDHVQSIRLIHPKRGASYVGLFADNGIAPGLKAGVNEYGLSVVSASASSLARQYWDSPDVHGAMLLILREDHSIDDVVVKATQRFSHSSPMFLLISDHQKLLEVEVGKDGRYTLQKQKEGVLAHTNHYLSDELAACNQKIGKSSRVRLERIRTMLAGGPYSLSDFAAYSQDQQAGPDLSLWRSGKVHTLSSWQIATPVAGPAQLSVRMANPEQAIVQKQWLLDDSFWQGPARVLLPESSE</sequence>
<dbReference type="EMBL" id="JAAOLX010000002">
    <property type="protein sequence ID" value="NHQ85371.1"/>
    <property type="molecule type" value="Genomic_DNA"/>
</dbReference>
<dbReference type="InterPro" id="IPR005079">
    <property type="entry name" value="Peptidase_C45_hydrolase"/>
</dbReference>
<dbReference type="PANTHER" id="PTHR34180">
    <property type="entry name" value="PEPTIDASE C45"/>
    <property type="match status" value="1"/>
</dbReference>
<keyword evidence="4" id="KW-1185">Reference proteome</keyword>
<dbReference type="Pfam" id="PF03417">
    <property type="entry name" value="AAT"/>
    <property type="match status" value="1"/>
</dbReference>
<dbReference type="InterPro" id="IPR047801">
    <property type="entry name" value="Peptidase_C45"/>
</dbReference>
<evidence type="ECO:0000259" key="2">
    <source>
        <dbReference type="Pfam" id="PF03417"/>
    </source>
</evidence>
<feature type="domain" description="Peptidase C45 hydrolase" evidence="2">
    <location>
        <begin position="31"/>
        <end position="233"/>
    </location>
</feature>
<comment type="caution">
    <text evidence="3">The sequence shown here is derived from an EMBL/GenBank/DDBJ whole genome shotgun (WGS) entry which is preliminary data.</text>
</comment>